<reference evidence="2 3" key="1">
    <citation type="submission" date="2024-11" db="EMBL/GenBank/DDBJ databases">
        <title>Adaptive evolution of stress response genes in parasites aligns with host niche diversity.</title>
        <authorList>
            <person name="Hahn C."/>
            <person name="Resl P."/>
        </authorList>
    </citation>
    <scope>NUCLEOTIDE SEQUENCE [LARGE SCALE GENOMIC DNA]</scope>
    <source>
        <strain evidence="2">EGGRZ-B1_66</strain>
        <tissue evidence="2">Body</tissue>
    </source>
</reference>
<dbReference type="EMBL" id="JBJKFK010000925">
    <property type="protein sequence ID" value="KAL3314707.1"/>
    <property type="molecule type" value="Genomic_DNA"/>
</dbReference>
<accession>A0ABD2Q658</accession>
<organism evidence="2 3">
    <name type="scientific">Cichlidogyrus casuarinus</name>
    <dbReference type="NCBI Taxonomy" id="1844966"/>
    <lineage>
        <taxon>Eukaryota</taxon>
        <taxon>Metazoa</taxon>
        <taxon>Spiralia</taxon>
        <taxon>Lophotrochozoa</taxon>
        <taxon>Platyhelminthes</taxon>
        <taxon>Monogenea</taxon>
        <taxon>Monopisthocotylea</taxon>
        <taxon>Dactylogyridea</taxon>
        <taxon>Ancyrocephalidae</taxon>
        <taxon>Cichlidogyrus</taxon>
    </lineage>
</organism>
<evidence type="ECO:0000256" key="1">
    <source>
        <dbReference type="SAM" id="MobiDB-lite"/>
    </source>
</evidence>
<gene>
    <name evidence="2" type="ORF">Ciccas_006667</name>
</gene>
<evidence type="ECO:0000313" key="2">
    <source>
        <dbReference type="EMBL" id="KAL3314707.1"/>
    </source>
</evidence>
<dbReference type="AlphaFoldDB" id="A0ABD2Q658"/>
<feature type="region of interest" description="Disordered" evidence="1">
    <location>
        <begin position="189"/>
        <end position="209"/>
    </location>
</feature>
<keyword evidence="3" id="KW-1185">Reference proteome</keyword>
<feature type="region of interest" description="Disordered" evidence="1">
    <location>
        <begin position="1"/>
        <end position="109"/>
    </location>
</feature>
<comment type="caution">
    <text evidence="2">The sequence shown here is derived from an EMBL/GenBank/DDBJ whole genome shotgun (WGS) entry which is preliminary data.</text>
</comment>
<sequence length="367" mass="41614">MGLVDYGGSSDEEEHSIEAEKNNDPDTEHSNSQNAKMKEKYENSSEDFVEDSLKNRVPKSFQQKTQELRSKLLKPRTKTPLFTLYLPEQLDSSDDSEEEIQKQRRNKLLTKATENKKDLLSLLPPTNSFTVKEGKKQVCLVPQQIARPKRPAPTTSDFIPVPDDVKIDPTNYFSFYNSKEEEERLNDVAPKDCSIPGTSSRTSKHKEQISIPIDSPDQLDLIAKFPRPVIIDEAIAKEAKREFEISKLKPGQRLLGEEVQVTNEDADEVGQWNEQTLIPAAERKRAKLARENAIGEVNLDQIIASSAVREVKQDQLTAGSKVELMKNVTADNQQYRGAPPPEFDPGKLATKKHQITWLAYRVRILVY</sequence>
<dbReference type="Proteomes" id="UP001626550">
    <property type="component" value="Unassembled WGS sequence"/>
</dbReference>
<protein>
    <submittedName>
        <fullName evidence="2">Uncharacterized protein</fullName>
    </submittedName>
</protein>
<evidence type="ECO:0000313" key="3">
    <source>
        <dbReference type="Proteomes" id="UP001626550"/>
    </source>
</evidence>
<proteinExistence type="predicted"/>
<feature type="compositionally biased region" description="Basic and acidic residues" evidence="1">
    <location>
        <begin position="16"/>
        <end position="29"/>
    </location>
</feature>
<name>A0ABD2Q658_9PLAT</name>